<comment type="caution">
    <text evidence="2">The sequence shown here is derived from an EMBL/GenBank/DDBJ whole genome shotgun (WGS) entry which is preliminary data.</text>
</comment>
<dbReference type="GO" id="GO:0004803">
    <property type="term" value="F:transposase activity"/>
    <property type="evidence" value="ECO:0007669"/>
    <property type="project" value="InterPro"/>
</dbReference>
<dbReference type="Pfam" id="PF01527">
    <property type="entry name" value="HTH_Tnp_1"/>
    <property type="match status" value="1"/>
</dbReference>
<dbReference type="PROSITE" id="PS50994">
    <property type="entry name" value="INTEGRASE"/>
    <property type="match status" value="1"/>
</dbReference>
<evidence type="ECO:0000313" key="3">
    <source>
        <dbReference type="Proteomes" id="UP000002985"/>
    </source>
</evidence>
<gene>
    <name evidence="2" type="ORF">KSU1_B0707</name>
</gene>
<dbReference type="Proteomes" id="UP000002985">
    <property type="component" value="Unassembled WGS sequence"/>
</dbReference>
<dbReference type="GO" id="GO:0015074">
    <property type="term" value="P:DNA integration"/>
    <property type="evidence" value="ECO:0007669"/>
    <property type="project" value="InterPro"/>
</dbReference>
<dbReference type="InterPro" id="IPR025948">
    <property type="entry name" value="HTH-like_dom"/>
</dbReference>
<dbReference type="Pfam" id="PF00665">
    <property type="entry name" value="rve"/>
    <property type="match status" value="1"/>
</dbReference>
<dbReference type="Pfam" id="PF13276">
    <property type="entry name" value="HTH_21"/>
    <property type="match status" value="1"/>
</dbReference>
<name>I3IIL9_9BACT</name>
<reference evidence="2 3" key="1">
    <citation type="journal article" date="2012" name="FEBS Lett.">
        <title>Anammox organism KSU-1 expresses a NirK-type copper-containing nitrite reductase instead of a NirS-type with cytochrome cd1.</title>
        <authorList>
            <person name="Hira D."/>
            <person name="Toh H."/>
            <person name="Migita C.T."/>
            <person name="Okubo H."/>
            <person name="Nishiyama T."/>
            <person name="Hattori M."/>
            <person name="Furukawa K."/>
            <person name="Fujii T."/>
        </authorList>
    </citation>
    <scope>NUCLEOTIDE SEQUENCE [LARGE SCALE GENOMIC DNA]</scope>
</reference>
<dbReference type="eggNOG" id="COG2963">
    <property type="taxonomic scope" value="Bacteria"/>
</dbReference>
<dbReference type="InterPro" id="IPR050900">
    <property type="entry name" value="Transposase_IS3/IS150/IS904"/>
</dbReference>
<dbReference type="SUPFAM" id="SSF48295">
    <property type="entry name" value="TrpR-like"/>
    <property type="match status" value="1"/>
</dbReference>
<evidence type="ECO:0000313" key="2">
    <source>
        <dbReference type="EMBL" id="GAB61564.1"/>
    </source>
</evidence>
<accession>I3IIL9</accession>
<proteinExistence type="predicted"/>
<keyword evidence="3" id="KW-1185">Reference proteome</keyword>
<dbReference type="Gene3D" id="1.10.10.10">
    <property type="entry name" value="Winged helix-like DNA-binding domain superfamily/Winged helix DNA-binding domain"/>
    <property type="match status" value="1"/>
</dbReference>
<dbReference type="InterPro" id="IPR048020">
    <property type="entry name" value="Transpos_IS3"/>
</dbReference>
<dbReference type="InterPro" id="IPR012337">
    <property type="entry name" value="RNaseH-like_sf"/>
</dbReference>
<dbReference type="SUPFAM" id="SSF53098">
    <property type="entry name" value="Ribonuclease H-like"/>
    <property type="match status" value="1"/>
</dbReference>
<dbReference type="STRING" id="247490.KSU1_B0707"/>
<dbReference type="eggNOG" id="COG2801">
    <property type="taxonomic scope" value="Bacteria"/>
</dbReference>
<protein>
    <submittedName>
        <fullName evidence="2">Transposase</fullName>
    </submittedName>
</protein>
<dbReference type="PANTHER" id="PTHR46889:SF4">
    <property type="entry name" value="TRANSPOSASE INSO FOR INSERTION SEQUENCE ELEMENT IS911B-RELATED"/>
    <property type="match status" value="1"/>
</dbReference>
<dbReference type="InterPro" id="IPR010921">
    <property type="entry name" value="Trp_repressor/repl_initiator"/>
</dbReference>
<organism evidence="2 3">
    <name type="scientific">Candidatus Jettenia caeni</name>
    <dbReference type="NCBI Taxonomy" id="247490"/>
    <lineage>
        <taxon>Bacteria</taxon>
        <taxon>Pseudomonadati</taxon>
        <taxon>Planctomycetota</taxon>
        <taxon>Candidatus Brocadiia</taxon>
        <taxon>Candidatus Brocadiales</taxon>
        <taxon>Candidatus Brocadiaceae</taxon>
        <taxon>Candidatus Jettenia</taxon>
    </lineage>
</organism>
<dbReference type="EMBL" id="BAFH01000002">
    <property type="protein sequence ID" value="GAB61564.1"/>
    <property type="molecule type" value="Genomic_DNA"/>
</dbReference>
<dbReference type="InterPro" id="IPR002514">
    <property type="entry name" value="Transposase_8"/>
</dbReference>
<dbReference type="AlphaFoldDB" id="I3IIL9"/>
<feature type="domain" description="Integrase catalytic" evidence="1">
    <location>
        <begin position="209"/>
        <end position="311"/>
    </location>
</feature>
<dbReference type="InterPro" id="IPR036397">
    <property type="entry name" value="RNaseH_sf"/>
</dbReference>
<dbReference type="GO" id="GO:0043565">
    <property type="term" value="F:sequence-specific DNA binding"/>
    <property type="evidence" value="ECO:0007669"/>
    <property type="project" value="InterPro"/>
</dbReference>
<dbReference type="InterPro" id="IPR001584">
    <property type="entry name" value="Integrase_cat-core"/>
</dbReference>
<dbReference type="NCBIfam" id="NF033516">
    <property type="entry name" value="transpos_IS3"/>
    <property type="match status" value="1"/>
</dbReference>
<dbReference type="InterPro" id="IPR036388">
    <property type="entry name" value="WH-like_DNA-bd_sf"/>
</dbReference>
<evidence type="ECO:0000259" key="1">
    <source>
        <dbReference type="PROSITE" id="PS50994"/>
    </source>
</evidence>
<dbReference type="Gene3D" id="3.30.420.10">
    <property type="entry name" value="Ribonuclease H-like superfamily/Ribonuclease H"/>
    <property type="match status" value="1"/>
</dbReference>
<dbReference type="GO" id="GO:0006313">
    <property type="term" value="P:DNA transposition"/>
    <property type="evidence" value="ECO:0007669"/>
    <property type="project" value="InterPro"/>
</dbReference>
<sequence length="311" mass="36351">MERKRYSGEFKAKVAIEAIKGEKAASEIAGEYGVHPTQIAQWKKQVMDEIPKIFSTKKERDARKEEEIKSSLYQQIGQLKVELDWVKKKLDLPVDAKRSLVEVENKEISIVRQCELLGLERSSFYYTPIGESGYNFELMNRIDEQYMRSPFYGVRRMTEWLRQEGYGVNRKRVNRLMRQMGLYAIYPKPRLSDGRDEQKRYPYLLRGLKIEYPNHVWCADITYVKMSQGYVYLVAIMDWYSRYVVSWAVSITLDVGFCIEALDKAKEVGNPEIFNTDQGSQFTSRAFTGRLTEARIKISMDGRGRVLTTYL</sequence>
<dbReference type="PANTHER" id="PTHR46889">
    <property type="entry name" value="TRANSPOSASE INSF FOR INSERTION SEQUENCE IS3B-RELATED"/>
    <property type="match status" value="1"/>
</dbReference>